<organism evidence="2 3">
    <name type="scientific">Ancylobacter crimeensis</name>
    <dbReference type="NCBI Taxonomy" id="2579147"/>
    <lineage>
        <taxon>Bacteria</taxon>
        <taxon>Pseudomonadati</taxon>
        <taxon>Pseudomonadota</taxon>
        <taxon>Alphaproteobacteria</taxon>
        <taxon>Hyphomicrobiales</taxon>
        <taxon>Xanthobacteraceae</taxon>
        <taxon>Ancylobacter</taxon>
    </lineage>
</organism>
<reference evidence="2 3" key="1">
    <citation type="submission" date="2022-04" db="EMBL/GenBank/DDBJ databases">
        <authorList>
            <person name="Grouzdev D.S."/>
            <person name="Pantiukh K.S."/>
            <person name="Krutkina M.S."/>
        </authorList>
    </citation>
    <scope>NUCLEOTIDE SEQUENCE [LARGE SCALE GENOMIC DNA]</scope>
    <source>
        <strain evidence="2 3">6x-1</strain>
    </source>
</reference>
<evidence type="ECO:0000313" key="2">
    <source>
        <dbReference type="EMBL" id="MCK0196962.1"/>
    </source>
</evidence>
<evidence type="ECO:0000259" key="1">
    <source>
        <dbReference type="PROSITE" id="PS50983"/>
    </source>
</evidence>
<dbReference type="InterPro" id="IPR050902">
    <property type="entry name" value="ABC_Transporter_SBP"/>
</dbReference>
<dbReference type="Proteomes" id="UP001203284">
    <property type="component" value="Unassembled WGS sequence"/>
</dbReference>
<accession>A0ABT0DAJ2</accession>
<gene>
    <name evidence="2" type="ORF">MWN34_08550</name>
</gene>
<dbReference type="PROSITE" id="PS50983">
    <property type="entry name" value="FE_B12_PBP"/>
    <property type="match status" value="1"/>
</dbReference>
<dbReference type="RefSeq" id="WP_247028499.1">
    <property type="nucleotide sequence ID" value="NZ_JALKCH010000005.1"/>
</dbReference>
<evidence type="ECO:0000313" key="3">
    <source>
        <dbReference type="Proteomes" id="UP001203284"/>
    </source>
</evidence>
<dbReference type="Gene3D" id="3.40.50.1980">
    <property type="entry name" value="Nitrogenase molybdenum iron protein domain"/>
    <property type="match status" value="2"/>
</dbReference>
<dbReference type="SUPFAM" id="SSF53807">
    <property type="entry name" value="Helical backbone' metal receptor"/>
    <property type="match status" value="1"/>
</dbReference>
<name>A0ABT0DAJ2_9HYPH</name>
<dbReference type="PANTHER" id="PTHR30535:SF34">
    <property type="entry name" value="MOLYBDATE-BINDING PROTEIN MOLA"/>
    <property type="match status" value="1"/>
</dbReference>
<proteinExistence type="predicted"/>
<dbReference type="InterPro" id="IPR002491">
    <property type="entry name" value="ABC_transptr_periplasmic_BD"/>
</dbReference>
<dbReference type="PANTHER" id="PTHR30535">
    <property type="entry name" value="VITAMIN B12-BINDING PROTEIN"/>
    <property type="match status" value="1"/>
</dbReference>
<feature type="domain" description="Fe/B12 periplasmic-binding" evidence="1">
    <location>
        <begin position="48"/>
        <end position="351"/>
    </location>
</feature>
<comment type="caution">
    <text evidence="2">The sequence shown here is derived from an EMBL/GenBank/DDBJ whole genome shotgun (WGS) entry which is preliminary data.</text>
</comment>
<dbReference type="EMBL" id="JALKCH010000005">
    <property type="protein sequence ID" value="MCK0196962.1"/>
    <property type="molecule type" value="Genomic_DNA"/>
</dbReference>
<dbReference type="Pfam" id="PF01497">
    <property type="entry name" value="Peripla_BP_2"/>
    <property type="match status" value="1"/>
</dbReference>
<keyword evidence="3" id="KW-1185">Reference proteome</keyword>
<protein>
    <submittedName>
        <fullName evidence="2">ABC transporter substrate-binding protein</fullName>
    </submittedName>
</protein>
<sequence length="383" mass="40015">MSPTWHLPPASRRWQVLAALLPFLLAGLLIAATTGARAEISIVDHAGRTVTLPAPARRIVLSDGIDLIALGLIDPHPVERLAGWSPRFLDEPTMALIRAVAPGIDAVPGITAGDAFPVEAALALRPDLIVLSPYFAGQTNLVGTLEAAGIAVAILSPSPTVERPAAEQDLLKLGRLVGREKEANAYLAFFEARIARIRDRLAAQPGLPRPKVLLEAHAGSAACCMSPGRGEGIGRFVDFAGGENIGAALISGMAGTLSLEYIIAADPAVYIATGGGYMASRGGVVLGPGRTFGEAEATLARVLARPGISTLKAVRDRRAYAIWHDLARSALNLVAIEAIARWIHPELFANLDPAATLATINRDFLAVPLTGTLLVGPESAPAP</sequence>